<keyword evidence="6 12" id="KW-0479">Metal-binding</keyword>
<dbReference type="InterPro" id="IPR050083">
    <property type="entry name" value="HtpX_protease"/>
</dbReference>
<feature type="binding site" evidence="12">
    <location>
        <position position="134"/>
    </location>
    <ligand>
        <name>Zn(2+)</name>
        <dbReference type="ChEBI" id="CHEBI:29105"/>
        <note>catalytic</note>
    </ligand>
</feature>
<feature type="region of interest" description="Disordered" evidence="13">
    <location>
        <begin position="293"/>
        <end position="324"/>
    </location>
</feature>
<keyword evidence="8 12" id="KW-0862">Zinc</keyword>
<comment type="similarity">
    <text evidence="2 12">Belongs to the peptidase M48B family.</text>
</comment>
<dbReference type="AlphaFoldDB" id="E3I7M8"/>
<keyword evidence="10 12" id="KW-0482">Metalloprotease</keyword>
<feature type="active site" evidence="12">
    <location>
        <position position="131"/>
    </location>
</feature>
<evidence type="ECO:0000259" key="14">
    <source>
        <dbReference type="Pfam" id="PF01435"/>
    </source>
</evidence>
<dbReference type="HAMAP" id="MF_00188">
    <property type="entry name" value="Pept_M48_protease_HtpX"/>
    <property type="match status" value="1"/>
</dbReference>
<accession>E3I7M8</accession>
<dbReference type="CDD" id="cd07336">
    <property type="entry name" value="M48B_HtpX_like"/>
    <property type="match status" value="1"/>
</dbReference>
<protein>
    <recommendedName>
        <fullName evidence="12">Protease HtpX homolog</fullName>
        <ecNumber evidence="12">3.4.24.-</ecNumber>
    </recommendedName>
</protein>
<dbReference type="EMBL" id="CP002292">
    <property type="protein sequence ID" value="ADP69644.1"/>
    <property type="molecule type" value="Genomic_DNA"/>
</dbReference>
<dbReference type="Pfam" id="PF01435">
    <property type="entry name" value="Peptidase_M48"/>
    <property type="match status" value="1"/>
</dbReference>
<dbReference type="HOGENOM" id="CLU_042266_3_0_5"/>
<comment type="cofactor">
    <cofactor evidence="12">
        <name>Zn(2+)</name>
        <dbReference type="ChEBI" id="CHEBI:29105"/>
    </cofactor>
    <text evidence="12">Binds 1 zinc ion per subunit.</text>
</comment>
<dbReference type="GO" id="GO:0005886">
    <property type="term" value="C:plasma membrane"/>
    <property type="evidence" value="ECO:0007669"/>
    <property type="project" value="UniProtKB-SubCell"/>
</dbReference>
<feature type="transmembrane region" description="Helical" evidence="12">
    <location>
        <begin position="7"/>
        <end position="24"/>
    </location>
</feature>
<dbReference type="Proteomes" id="UP000001399">
    <property type="component" value="Chromosome"/>
</dbReference>
<evidence type="ECO:0000256" key="8">
    <source>
        <dbReference type="ARBA" id="ARBA00022833"/>
    </source>
</evidence>
<evidence type="ECO:0000256" key="12">
    <source>
        <dbReference type="HAMAP-Rule" id="MF_00188"/>
    </source>
</evidence>
<dbReference type="KEGG" id="rva:Rvan_0358"/>
<dbReference type="GO" id="GO:0008270">
    <property type="term" value="F:zinc ion binding"/>
    <property type="evidence" value="ECO:0007669"/>
    <property type="project" value="UniProtKB-UniRule"/>
</dbReference>
<evidence type="ECO:0000256" key="3">
    <source>
        <dbReference type="ARBA" id="ARBA00022475"/>
    </source>
</evidence>
<dbReference type="eggNOG" id="COG0501">
    <property type="taxonomic scope" value="Bacteria"/>
</dbReference>
<organism evidence="15 16">
    <name type="scientific">Rhodomicrobium vannielii (strain ATCC 17100 / DSM 162 / LMG 4299 / NCIMB 10020 / ATH 3.1.1)</name>
    <dbReference type="NCBI Taxonomy" id="648757"/>
    <lineage>
        <taxon>Bacteria</taxon>
        <taxon>Pseudomonadati</taxon>
        <taxon>Pseudomonadota</taxon>
        <taxon>Alphaproteobacteria</taxon>
        <taxon>Hyphomicrobiales</taxon>
        <taxon>Hyphomicrobiaceae</taxon>
        <taxon>Rhodomicrobium</taxon>
    </lineage>
</organism>
<keyword evidence="16" id="KW-1185">Reference proteome</keyword>
<dbReference type="Gene3D" id="3.30.2010.10">
    <property type="entry name" value="Metalloproteases ('zincins'), catalytic domain"/>
    <property type="match status" value="1"/>
</dbReference>
<keyword evidence="5 12" id="KW-0812">Transmembrane</keyword>
<dbReference type="OrthoDB" id="15218at2"/>
<sequence>MNFFRTMLLLAALTALFMAIGFLIGGQTGMLIAFLIAAGMNVFAYWNSDKMVLAQQGAEEVDERTAPELYSIVRQLAANANLPMPKVYIIHTDQPNAFATGRNPQNAAVAASAGLLRIMSKEEVAGVLAHEMAHIKNRDTLIMTIAATIAGAISMLANFGMFFGGNRDNNGGGIVSTLLAVIVAPLAAGIIQMAISRSREYVADKDGGEICQRPLWLASALQKIEQAAHQIPNEQAERNPASAQLYIINPLSGQGMDNLFSTHPNTANRVAALVEQARQMGDTQEPTAAHMSPVQGFEAGSGPWQQRPRSGRRPFEVGPWNRSS</sequence>
<dbReference type="STRING" id="648757.Rvan_0358"/>
<evidence type="ECO:0000256" key="13">
    <source>
        <dbReference type="SAM" id="MobiDB-lite"/>
    </source>
</evidence>
<evidence type="ECO:0000256" key="1">
    <source>
        <dbReference type="ARBA" id="ARBA00004651"/>
    </source>
</evidence>
<name>E3I7M8_RHOVT</name>
<feature type="transmembrane region" description="Helical" evidence="12">
    <location>
        <begin position="30"/>
        <end position="46"/>
    </location>
</feature>
<dbReference type="GO" id="GO:0004222">
    <property type="term" value="F:metalloendopeptidase activity"/>
    <property type="evidence" value="ECO:0007669"/>
    <property type="project" value="UniProtKB-UniRule"/>
</dbReference>
<evidence type="ECO:0000313" key="15">
    <source>
        <dbReference type="EMBL" id="ADP69644.1"/>
    </source>
</evidence>
<evidence type="ECO:0000313" key="16">
    <source>
        <dbReference type="Proteomes" id="UP000001399"/>
    </source>
</evidence>
<keyword evidence="4 12" id="KW-0645">Protease</keyword>
<dbReference type="InterPro" id="IPR022919">
    <property type="entry name" value="Pept_M48_protease_HtpX"/>
</dbReference>
<keyword evidence="11 12" id="KW-0472">Membrane</keyword>
<keyword evidence="12" id="KW-0997">Cell inner membrane</keyword>
<feature type="domain" description="Peptidase M48" evidence="14">
    <location>
        <begin position="64"/>
        <end position="275"/>
    </location>
</feature>
<reference evidence="16" key="1">
    <citation type="journal article" date="2011" name="J. Bacteriol.">
        <title>Genome sequences of eight morphologically diverse alphaproteobacteria.</title>
        <authorList>
            <consortium name="US DOE Joint Genome Institute"/>
            <person name="Brown P.J."/>
            <person name="Kysela D.T."/>
            <person name="Buechlein A."/>
            <person name="Hemmerich C."/>
            <person name="Brun Y.V."/>
        </authorList>
    </citation>
    <scope>NUCLEOTIDE SEQUENCE [LARGE SCALE GENOMIC DNA]</scope>
    <source>
        <strain evidence="16">ATCC 17100 / ATH 3.1.1 / DSM 162 / LMG 4299</strain>
    </source>
</reference>
<dbReference type="NCBIfam" id="NF002826">
    <property type="entry name" value="PRK03001.1"/>
    <property type="match status" value="1"/>
</dbReference>
<proteinExistence type="inferred from homology"/>
<dbReference type="GO" id="GO:0006508">
    <property type="term" value="P:proteolysis"/>
    <property type="evidence" value="ECO:0007669"/>
    <property type="project" value="UniProtKB-KW"/>
</dbReference>
<dbReference type="PANTHER" id="PTHR43221:SF1">
    <property type="entry name" value="PROTEASE HTPX"/>
    <property type="match status" value="1"/>
</dbReference>
<dbReference type="EC" id="3.4.24.-" evidence="12"/>
<dbReference type="PANTHER" id="PTHR43221">
    <property type="entry name" value="PROTEASE HTPX"/>
    <property type="match status" value="1"/>
</dbReference>
<dbReference type="InterPro" id="IPR001915">
    <property type="entry name" value="Peptidase_M48"/>
</dbReference>
<evidence type="ECO:0000256" key="11">
    <source>
        <dbReference type="ARBA" id="ARBA00023136"/>
    </source>
</evidence>
<feature type="binding site" evidence="12">
    <location>
        <position position="130"/>
    </location>
    <ligand>
        <name>Zn(2+)</name>
        <dbReference type="ChEBI" id="CHEBI:29105"/>
        <note>catalytic</note>
    </ligand>
</feature>
<evidence type="ECO:0000256" key="6">
    <source>
        <dbReference type="ARBA" id="ARBA00022723"/>
    </source>
</evidence>
<evidence type="ECO:0000256" key="10">
    <source>
        <dbReference type="ARBA" id="ARBA00023049"/>
    </source>
</evidence>
<keyword evidence="9 12" id="KW-1133">Transmembrane helix</keyword>
<feature type="transmembrane region" description="Helical" evidence="12">
    <location>
        <begin position="174"/>
        <end position="195"/>
    </location>
</feature>
<keyword evidence="3 12" id="KW-1003">Cell membrane</keyword>
<evidence type="ECO:0000256" key="9">
    <source>
        <dbReference type="ARBA" id="ARBA00022989"/>
    </source>
</evidence>
<dbReference type="NCBIfam" id="NF002363">
    <property type="entry name" value="PRK01345.1"/>
    <property type="match status" value="1"/>
</dbReference>
<gene>
    <name evidence="12" type="primary">htpX</name>
    <name evidence="15" type="ordered locus">Rvan_0358</name>
</gene>
<dbReference type="RefSeq" id="WP_013418051.1">
    <property type="nucleotide sequence ID" value="NC_014664.1"/>
</dbReference>
<evidence type="ECO:0000256" key="5">
    <source>
        <dbReference type="ARBA" id="ARBA00022692"/>
    </source>
</evidence>
<keyword evidence="7 12" id="KW-0378">Hydrolase</keyword>
<feature type="binding site" evidence="12">
    <location>
        <position position="200"/>
    </location>
    <ligand>
        <name>Zn(2+)</name>
        <dbReference type="ChEBI" id="CHEBI:29105"/>
        <note>catalytic</note>
    </ligand>
</feature>
<evidence type="ECO:0000256" key="4">
    <source>
        <dbReference type="ARBA" id="ARBA00022670"/>
    </source>
</evidence>
<evidence type="ECO:0000256" key="2">
    <source>
        <dbReference type="ARBA" id="ARBA00009779"/>
    </source>
</evidence>
<comment type="subcellular location">
    <subcellularLocation>
        <location evidence="12">Cell inner membrane</location>
        <topology evidence="12">Multi-pass membrane protein</topology>
    </subcellularLocation>
    <subcellularLocation>
        <location evidence="1">Cell membrane</location>
        <topology evidence="1">Multi-pass membrane protein</topology>
    </subcellularLocation>
</comment>
<evidence type="ECO:0000256" key="7">
    <source>
        <dbReference type="ARBA" id="ARBA00022801"/>
    </source>
</evidence>
<feature type="transmembrane region" description="Helical" evidence="12">
    <location>
        <begin position="141"/>
        <end position="162"/>
    </location>
</feature>